<gene>
    <name evidence="3" type="ORF">GALMADRAFT_719218</name>
</gene>
<evidence type="ECO:0000256" key="1">
    <source>
        <dbReference type="ARBA" id="ARBA00022737"/>
    </source>
</evidence>
<keyword evidence="1" id="KW-0677">Repeat</keyword>
<evidence type="ECO:0000259" key="2">
    <source>
        <dbReference type="Pfam" id="PF24883"/>
    </source>
</evidence>
<evidence type="ECO:0000313" key="3">
    <source>
        <dbReference type="EMBL" id="KDR84612.1"/>
    </source>
</evidence>
<feature type="domain" description="Nephrocystin 3-like N-terminal" evidence="2">
    <location>
        <begin position="78"/>
        <end position="238"/>
    </location>
</feature>
<dbReference type="SUPFAM" id="SSF52540">
    <property type="entry name" value="P-loop containing nucleoside triphosphate hydrolases"/>
    <property type="match status" value="1"/>
</dbReference>
<proteinExistence type="predicted"/>
<keyword evidence="4" id="KW-1185">Reference proteome</keyword>
<dbReference type="OrthoDB" id="5967843at2759"/>
<dbReference type="InterPro" id="IPR056884">
    <property type="entry name" value="NPHP3-like_N"/>
</dbReference>
<organism evidence="3 4">
    <name type="scientific">Galerina marginata (strain CBS 339.88)</name>
    <dbReference type="NCBI Taxonomy" id="685588"/>
    <lineage>
        <taxon>Eukaryota</taxon>
        <taxon>Fungi</taxon>
        <taxon>Dikarya</taxon>
        <taxon>Basidiomycota</taxon>
        <taxon>Agaricomycotina</taxon>
        <taxon>Agaricomycetes</taxon>
        <taxon>Agaricomycetidae</taxon>
        <taxon>Agaricales</taxon>
        <taxon>Agaricineae</taxon>
        <taxon>Strophariaceae</taxon>
        <taxon>Galerina</taxon>
    </lineage>
</organism>
<dbReference type="InterPro" id="IPR027417">
    <property type="entry name" value="P-loop_NTPase"/>
</dbReference>
<name>A0A067TQK6_GALM3</name>
<dbReference type="Pfam" id="PF24883">
    <property type="entry name" value="NPHP3_N"/>
    <property type="match status" value="1"/>
</dbReference>
<accession>A0A067TQK6</accession>
<dbReference type="HOGENOM" id="CLU_000288_6_10_1"/>
<sequence length="569" mass="63611">MSLSRNHLERGGLFGGVRDVVITGGTFIETHGVPNSVQESGLFMLNQAISHGAVHDSAERYPPGKCHPGTREEVLRLILEWINDPAPEADVLWLYGPAGAGKSAIMQTIAEILRELYQERYAGSFFFARGVPKRDQGSYLFSTLAYQIAINLAGAREAVNLSMVADPSLPTKSMNIQMHSLIVAPLMRSQYHQTHTATVIIDGLDECDGPNMQKAILSLIADTKSKSTLPLRFLIASRPEFWIRNCFDRQPLFNMTRRINLSESRDALEDIKKYLRDGFSDIYDNNLDIMTGVENPWPPSTVIDRLAQQASDQFIYASTVLKFFGASSQFNNPVSQLEILLGAGPLTSSAFSDLDQLYTQILVLYPRTEIMTRFLGGIVTLRCSIPEAIACLLDIGGDELPLLLRATRSLIEIFSPDNEFEVDDEDLHMIYEGKTYIQFYHLSMRDFLTDSNRSGQFYVNLQEIHDLMFSRYLNLTICALRGAPSYNSIFGAEATCSNWWHAPLYLTKGPSTAVIRSAVGDLHQAIGYFRFGQSMSERQAMVHPGVLLGQLANAKEQVGYIQYNDSRAE</sequence>
<dbReference type="AlphaFoldDB" id="A0A067TQK6"/>
<dbReference type="PANTHER" id="PTHR10039:SF17">
    <property type="entry name" value="FUNGAL STAND N-TERMINAL GOODBYE DOMAIN-CONTAINING PROTEIN-RELATED"/>
    <property type="match status" value="1"/>
</dbReference>
<dbReference type="EMBL" id="KL142368">
    <property type="protein sequence ID" value="KDR84612.1"/>
    <property type="molecule type" value="Genomic_DNA"/>
</dbReference>
<dbReference type="Gene3D" id="3.40.50.300">
    <property type="entry name" value="P-loop containing nucleotide triphosphate hydrolases"/>
    <property type="match status" value="1"/>
</dbReference>
<evidence type="ECO:0000313" key="4">
    <source>
        <dbReference type="Proteomes" id="UP000027222"/>
    </source>
</evidence>
<reference evidence="4" key="1">
    <citation type="journal article" date="2014" name="Proc. Natl. Acad. Sci. U.S.A.">
        <title>Extensive sampling of basidiomycete genomes demonstrates inadequacy of the white-rot/brown-rot paradigm for wood decay fungi.</title>
        <authorList>
            <person name="Riley R."/>
            <person name="Salamov A.A."/>
            <person name="Brown D.W."/>
            <person name="Nagy L.G."/>
            <person name="Floudas D."/>
            <person name="Held B.W."/>
            <person name="Levasseur A."/>
            <person name="Lombard V."/>
            <person name="Morin E."/>
            <person name="Otillar R."/>
            <person name="Lindquist E.A."/>
            <person name="Sun H."/>
            <person name="LaButti K.M."/>
            <person name="Schmutz J."/>
            <person name="Jabbour D."/>
            <person name="Luo H."/>
            <person name="Baker S.E."/>
            <person name="Pisabarro A.G."/>
            <person name="Walton J.D."/>
            <person name="Blanchette R.A."/>
            <person name="Henrissat B."/>
            <person name="Martin F."/>
            <person name="Cullen D."/>
            <person name="Hibbett D.S."/>
            <person name="Grigoriev I.V."/>
        </authorList>
    </citation>
    <scope>NUCLEOTIDE SEQUENCE [LARGE SCALE GENOMIC DNA]</scope>
    <source>
        <strain evidence="4">CBS 339.88</strain>
    </source>
</reference>
<dbReference type="PANTHER" id="PTHR10039">
    <property type="entry name" value="AMELOGENIN"/>
    <property type="match status" value="1"/>
</dbReference>
<dbReference type="Proteomes" id="UP000027222">
    <property type="component" value="Unassembled WGS sequence"/>
</dbReference>
<protein>
    <recommendedName>
        <fullName evidence="2">Nephrocystin 3-like N-terminal domain-containing protein</fullName>
    </recommendedName>
</protein>